<dbReference type="PANTHER" id="PTHR23416">
    <property type="entry name" value="SIALIC ACID SYNTHASE-RELATED"/>
    <property type="match status" value="1"/>
</dbReference>
<dbReference type="EMBL" id="JTDW01000010">
    <property type="protein sequence ID" value="KJD34909.1"/>
    <property type="molecule type" value="Genomic_DNA"/>
</dbReference>
<keyword evidence="2 3" id="KW-0808">Transferase</keyword>
<dbReference type="InterPro" id="IPR051159">
    <property type="entry name" value="Hexapeptide_acetyltransf"/>
</dbReference>
<dbReference type="Proteomes" id="UP000032578">
    <property type="component" value="Unassembled WGS sequence"/>
</dbReference>
<dbReference type="STRING" id="1435349.PW52_12430"/>
<dbReference type="PATRIC" id="fig|1435349.4.peg.504"/>
<reference evidence="3 4" key="1">
    <citation type="submission" date="2014-11" db="EMBL/GenBank/DDBJ databases">
        <title>Tamlana sedimentorum sp. nov., isolated from shallow sand sediments of the Sea of Japan.</title>
        <authorList>
            <person name="Romanenko L.A."/>
        </authorList>
    </citation>
    <scope>NUCLEOTIDE SEQUENCE [LARGE SCALE GENOMIC DNA]</scope>
    <source>
        <strain evidence="3 4">JCM 19808</strain>
    </source>
</reference>
<name>A0A0D7W7D4_9FLAO</name>
<dbReference type="GO" id="GO:0008374">
    <property type="term" value="F:O-acyltransferase activity"/>
    <property type="evidence" value="ECO:0007669"/>
    <property type="project" value="TreeGrafter"/>
</dbReference>
<dbReference type="AlphaFoldDB" id="A0A0D7W7D4"/>
<sequence length="186" mass="20456">MTNTDTVTGASFSLKNRLTRLLWNMLSIFIFKYTPKPLHGWRAFVLRLFGAKIGKGVHVYPKVSIWAPWNLILHDECGIANGVTLYCQGKITIGKRAVISQGAHLVAGTHDYTKLGFPLFTKPINIGDFAWVAADSFIHPGVTIGNGAVIGARSVVTKNMPDWMVCSGHPCKPIKERVLEGVNEPK</sequence>
<dbReference type="InterPro" id="IPR011004">
    <property type="entry name" value="Trimer_LpxA-like_sf"/>
</dbReference>
<dbReference type="CDD" id="cd05825">
    <property type="entry name" value="LbH_wcaF_like"/>
    <property type="match status" value="1"/>
</dbReference>
<evidence type="ECO:0000313" key="3">
    <source>
        <dbReference type="EMBL" id="KJD34909.1"/>
    </source>
</evidence>
<keyword evidence="4" id="KW-1185">Reference proteome</keyword>
<proteinExistence type="inferred from homology"/>
<dbReference type="InterPro" id="IPR001451">
    <property type="entry name" value="Hexapep"/>
</dbReference>
<organism evidence="3 4">
    <name type="scientific">Neotamlana sedimentorum</name>
    <dbReference type="NCBI Taxonomy" id="1435349"/>
    <lineage>
        <taxon>Bacteria</taxon>
        <taxon>Pseudomonadati</taxon>
        <taxon>Bacteroidota</taxon>
        <taxon>Flavobacteriia</taxon>
        <taxon>Flavobacteriales</taxon>
        <taxon>Flavobacteriaceae</taxon>
        <taxon>Neotamlana</taxon>
    </lineage>
</organism>
<gene>
    <name evidence="3" type="ORF">PW52_12430</name>
</gene>
<comment type="caution">
    <text evidence="3">The sequence shown here is derived from an EMBL/GenBank/DDBJ whole genome shotgun (WGS) entry which is preliminary data.</text>
</comment>
<dbReference type="PANTHER" id="PTHR23416:SF23">
    <property type="entry name" value="ACETYLTRANSFERASE C18B11.09C-RELATED"/>
    <property type="match status" value="1"/>
</dbReference>
<evidence type="ECO:0000313" key="4">
    <source>
        <dbReference type="Proteomes" id="UP000032578"/>
    </source>
</evidence>
<dbReference type="OrthoDB" id="9814490at2"/>
<dbReference type="Gene3D" id="2.160.10.10">
    <property type="entry name" value="Hexapeptide repeat proteins"/>
    <property type="match status" value="1"/>
</dbReference>
<dbReference type="RefSeq" id="WP_044633287.1">
    <property type="nucleotide sequence ID" value="NZ_JTDW01000010.1"/>
</dbReference>
<protein>
    <submittedName>
        <fullName evidence="3">Acetyltransferase</fullName>
    </submittedName>
</protein>
<evidence type="ECO:0000256" key="2">
    <source>
        <dbReference type="ARBA" id="ARBA00022679"/>
    </source>
</evidence>
<dbReference type="Pfam" id="PF00132">
    <property type="entry name" value="Hexapep"/>
    <property type="match status" value="1"/>
</dbReference>
<comment type="similarity">
    <text evidence="1">Belongs to the transferase hexapeptide repeat family.</text>
</comment>
<evidence type="ECO:0000256" key="1">
    <source>
        <dbReference type="ARBA" id="ARBA00007274"/>
    </source>
</evidence>
<accession>A0A0D7W7D4</accession>
<dbReference type="SUPFAM" id="SSF51161">
    <property type="entry name" value="Trimeric LpxA-like enzymes"/>
    <property type="match status" value="1"/>
</dbReference>
<dbReference type="GO" id="GO:0005829">
    <property type="term" value="C:cytosol"/>
    <property type="evidence" value="ECO:0007669"/>
    <property type="project" value="TreeGrafter"/>
</dbReference>